<evidence type="ECO:0000259" key="2">
    <source>
        <dbReference type="Pfam" id="PF07885"/>
    </source>
</evidence>
<protein>
    <recommendedName>
        <fullName evidence="2">Potassium channel domain-containing protein</fullName>
    </recommendedName>
</protein>
<dbReference type="InterPro" id="IPR013099">
    <property type="entry name" value="K_chnl_dom"/>
</dbReference>
<dbReference type="Gene3D" id="1.10.287.70">
    <property type="match status" value="1"/>
</dbReference>
<dbReference type="AlphaFoldDB" id="A0A6G2BIS0"/>
<keyword evidence="1" id="KW-0472">Membrane</keyword>
<gene>
    <name evidence="3" type="ORF">F0L17_24425</name>
</gene>
<feature type="domain" description="Potassium channel" evidence="2">
    <location>
        <begin position="87"/>
        <end position="159"/>
    </location>
</feature>
<dbReference type="OrthoDB" id="3422146at2"/>
<feature type="transmembrane region" description="Helical" evidence="1">
    <location>
        <begin position="109"/>
        <end position="128"/>
    </location>
</feature>
<organism evidence="3 4">
    <name type="scientific">Streptomyces taklimakanensis</name>
    <dbReference type="NCBI Taxonomy" id="2569853"/>
    <lineage>
        <taxon>Bacteria</taxon>
        <taxon>Bacillati</taxon>
        <taxon>Actinomycetota</taxon>
        <taxon>Actinomycetes</taxon>
        <taxon>Kitasatosporales</taxon>
        <taxon>Streptomycetaceae</taxon>
        <taxon>Streptomyces</taxon>
    </lineage>
</organism>
<keyword evidence="4" id="KW-1185">Reference proteome</keyword>
<evidence type="ECO:0000313" key="4">
    <source>
        <dbReference type="Proteomes" id="UP000473014"/>
    </source>
</evidence>
<dbReference type="EMBL" id="WIXO01000001">
    <property type="protein sequence ID" value="MTE22187.1"/>
    <property type="molecule type" value="Genomic_DNA"/>
</dbReference>
<comment type="caution">
    <text evidence="3">The sequence shown here is derived from an EMBL/GenBank/DDBJ whole genome shotgun (WGS) entry which is preliminary data.</text>
</comment>
<name>A0A6G2BIS0_9ACTN</name>
<keyword evidence="1" id="KW-1133">Transmembrane helix</keyword>
<evidence type="ECO:0000313" key="3">
    <source>
        <dbReference type="EMBL" id="MTE22187.1"/>
    </source>
</evidence>
<dbReference type="SUPFAM" id="SSF81324">
    <property type="entry name" value="Voltage-gated potassium channels"/>
    <property type="match status" value="1"/>
</dbReference>
<sequence length="337" mass="36377">MTGPVVAGLGCVLIVLALVDAAVTALSVVTGTGPVTGRVARGVWRALRAVHTRTRGTGGLLKWSGTCTLLVTFLAWTVLLWVGWWLVFTAQEAAVVSSRTSVPADAWTRVYYAGYTVFTLGTGDYVPGTTWARVATPVASLSGLFLVTLSLTYVVQVVQAVVHKRAFAEQVHALGRDAAHIVATGWTGSGFSSMFNQHLVSLTEPLLRMGEQHLAYPVVHYFHSTVPTKAPAVALAVLDDTLLLLDAGADPRARPDPAATAPLVAALDQVLDTLRGQFFRRADRERPAPPLSVLGRAGIPTVDEERYAAAVRRHARRRRTVRGFLYSDGWREDSERS</sequence>
<feature type="transmembrane region" description="Helical" evidence="1">
    <location>
        <begin position="63"/>
        <end position="88"/>
    </location>
</feature>
<proteinExistence type="predicted"/>
<dbReference type="Proteomes" id="UP000473014">
    <property type="component" value="Unassembled WGS sequence"/>
</dbReference>
<reference evidence="3 4" key="1">
    <citation type="submission" date="2019-11" db="EMBL/GenBank/DDBJ databases">
        <authorList>
            <person name="Yuan L."/>
        </authorList>
    </citation>
    <scope>NUCLEOTIDE SEQUENCE [LARGE SCALE GENOMIC DNA]</scope>
    <source>
        <strain evidence="3 4">TRM43335</strain>
    </source>
</reference>
<dbReference type="Pfam" id="PF07885">
    <property type="entry name" value="Ion_trans_2"/>
    <property type="match status" value="1"/>
</dbReference>
<feature type="transmembrane region" description="Helical" evidence="1">
    <location>
        <begin position="134"/>
        <end position="155"/>
    </location>
</feature>
<evidence type="ECO:0000256" key="1">
    <source>
        <dbReference type="SAM" id="Phobius"/>
    </source>
</evidence>
<dbReference type="RefSeq" id="WP_155072718.1">
    <property type="nucleotide sequence ID" value="NZ_WIXO01000001.1"/>
</dbReference>
<accession>A0A6G2BIS0</accession>
<keyword evidence="1" id="KW-0812">Transmembrane</keyword>